<sequence>MAVNGTGAVSGGDREELELSEKNMEALRMTLYRFANTSSRM</sequence>
<protein>
    <submittedName>
        <fullName evidence="1">Thiolase-like, subgroup</fullName>
    </submittedName>
</protein>
<keyword evidence="2" id="KW-1185">Reference proteome</keyword>
<reference evidence="1 2" key="1">
    <citation type="submission" date="2013-09" db="EMBL/GenBank/DDBJ databases">
        <title>Corchorus capsularis genome sequencing.</title>
        <authorList>
            <person name="Alam M."/>
            <person name="Haque M.S."/>
            <person name="Islam M.S."/>
            <person name="Emdad E.M."/>
            <person name="Islam M.M."/>
            <person name="Ahmed B."/>
            <person name="Halim A."/>
            <person name="Hossen Q.M.M."/>
            <person name="Hossain M.Z."/>
            <person name="Ahmed R."/>
            <person name="Khan M.M."/>
            <person name="Islam R."/>
            <person name="Rashid M.M."/>
            <person name="Khan S.A."/>
            <person name="Rahman M.S."/>
            <person name="Alam M."/>
        </authorList>
    </citation>
    <scope>NUCLEOTIDE SEQUENCE [LARGE SCALE GENOMIC DNA]</scope>
    <source>
        <strain evidence="2">cv. CVL-1</strain>
        <tissue evidence="1">Whole seedling</tissue>
    </source>
</reference>
<dbReference type="Gramene" id="OMO67075">
    <property type="protein sequence ID" value="OMO67075"/>
    <property type="gene ID" value="CCACVL1_20802"/>
</dbReference>
<proteinExistence type="predicted"/>
<gene>
    <name evidence="1" type="ORF">CCACVL1_20802</name>
</gene>
<evidence type="ECO:0000313" key="1">
    <source>
        <dbReference type="EMBL" id="OMO67075.1"/>
    </source>
</evidence>
<accession>A0A1R3H9R9</accession>
<dbReference type="EMBL" id="AWWV01012454">
    <property type="protein sequence ID" value="OMO67075.1"/>
    <property type="molecule type" value="Genomic_DNA"/>
</dbReference>
<organism evidence="1 2">
    <name type="scientific">Corchorus capsularis</name>
    <name type="common">Jute</name>
    <dbReference type="NCBI Taxonomy" id="210143"/>
    <lineage>
        <taxon>Eukaryota</taxon>
        <taxon>Viridiplantae</taxon>
        <taxon>Streptophyta</taxon>
        <taxon>Embryophyta</taxon>
        <taxon>Tracheophyta</taxon>
        <taxon>Spermatophyta</taxon>
        <taxon>Magnoliopsida</taxon>
        <taxon>eudicotyledons</taxon>
        <taxon>Gunneridae</taxon>
        <taxon>Pentapetalae</taxon>
        <taxon>rosids</taxon>
        <taxon>malvids</taxon>
        <taxon>Malvales</taxon>
        <taxon>Malvaceae</taxon>
        <taxon>Grewioideae</taxon>
        <taxon>Apeibeae</taxon>
        <taxon>Corchorus</taxon>
    </lineage>
</organism>
<dbReference type="AlphaFoldDB" id="A0A1R3H9R9"/>
<dbReference type="Proteomes" id="UP000188268">
    <property type="component" value="Unassembled WGS sequence"/>
</dbReference>
<evidence type="ECO:0000313" key="2">
    <source>
        <dbReference type="Proteomes" id="UP000188268"/>
    </source>
</evidence>
<name>A0A1R3H9R9_COCAP</name>
<comment type="caution">
    <text evidence="1">The sequence shown here is derived from an EMBL/GenBank/DDBJ whole genome shotgun (WGS) entry which is preliminary data.</text>
</comment>